<proteinExistence type="predicted"/>
<name>A0AAN5I2Q4_9BILA</name>
<protein>
    <submittedName>
        <fullName evidence="1">Uncharacterized protein</fullName>
    </submittedName>
</protein>
<dbReference type="AlphaFoldDB" id="A0AAN5I2Q4"/>
<accession>A0AAN5I2Q4</accession>
<gene>
    <name evidence="1" type="ORF">PMAYCL1PPCAC_19036</name>
</gene>
<comment type="caution">
    <text evidence="1">The sequence shown here is derived from an EMBL/GenBank/DDBJ whole genome shotgun (WGS) entry which is preliminary data.</text>
</comment>
<dbReference type="Proteomes" id="UP001328107">
    <property type="component" value="Unassembled WGS sequence"/>
</dbReference>
<evidence type="ECO:0000313" key="2">
    <source>
        <dbReference type="Proteomes" id="UP001328107"/>
    </source>
</evidence>
<organism evidence="1 2">
    <name type="scientific">Pristionchus mayeri</name>
    <dbReference type="NCBI Taxonomy" id="1317129"/>
    <lineage>
        <taxon>Eukaryota</taxon>
        <taxon>Metazoa</taxon>
        <taxon>Ecdysozoa</taxon>
        <taxon>Nematoda</taxon>
        <taxon>Chromadorea</taxon>
        <taxon>Rhabditida</taxon>
        <taxon>Rhabditina</taxon>
        <taxon>Diplogasteromorpha</taxon>
        <taxon>Diplogasteroidea</taxon>
        <taxon>Neodiplogasteridae</taxon>
        <taxon>Pristionchus</taxon>
    </lineage>
</organism>
<sequence length="121" mass="13956">YLPVVLFQSDLFHFLQSTLQFLLRFLRWIPPSLAHFLQLIRPLLLHSRLQSLLLPPFLQPIPWAWIHLPEARTSSSFLSEEICRLPKYCNILGFLEVLPCSIRCSTLLSIPCLLSGTGTQQ</sequence>
<keyword evidence="2" id="KW-1185">Reference proteome</keyword>
<evidence type="ECO:0000313" key="1">
    <source>
        <dbReference type="EMBL" id="GMR48841.1"/>
    </source>
</evidence>
<feature type="non-terminal residue" evidence="1">
    <location>
        <position position="1"/>
    </location>
</feature>
<dbReference type="EMBL" id="BTRK01000004">
    <property type="protein sequence ID" value="GMR48841.1"/>
    <property type="molecule type" value="Genomic_DNA"/>
</dbReference>
<reference evidence="2" key="1">
    <citation type="submission" date="2022-10" db="EMBL/GenBank/DDBJ databases">
        <title>Genome assembly of Pristionchus species.</title>
        <authorList>
            <person name="Yoshida K."/>
            <person name="Sommer R.J."/>
        </authorList>
    </citation>
    <scope>NUCLEOTIDE SEQUENCE [LARGE SCALE GENOMIC DNA]</scope>
    <source>
        <strain evidence="2">RS5460</strain>
    </source>
</reference>